<evidence type="ECO:0000313" key="2">
    <source>
        <dbReference type="EMBL" id="SBV99564.1"/>
    </source>
</evidence>
<reference evidence="2" key="1">
    <citation type="submission" date="2016-04" db="EMBL/GenBank/DDBJ databases">
        <authorList>
            <person name="Evans L.H."/>
            <person name="Alamgir A."/>
            <person name="Owens N."/>
            <person name="Weber N.D."/>
            <person name="Virtaneva K."/>
            <person name="Barbian K."/>
            <person name="Babar A."/>
            <person name="Rosenke K."/>
        </authorList>
    </citation>
    <scope>NUCLEOTIDE SEQUENCE</scope>
    <source>
        <strain evidence="2">86</strain>
    </source>
</reference>
<evidence type="ECO:0000256" key="1">
    <source>
        <dbReference type="SAM" id="SignalP"/>
    </source>
</evidence>
<name>A0A212JJE1_9PROT</name>
<evidence type="ECO:0008006" key="3">
    <source>
        <dbReference type="Google" id="ProtNLM"/>
    </source>
</evidence>
<dbReference type="Pfam" id="PF09839">
    <property type="entry name" value="DUF2066"/>
    <property type="match status" value="1"/>
</dbReference>
<proteinExistence type="predicted"/>
<accession>A0A212JJE1</accession>
<gene>
    <name evidence="2" type="ORF">KL86APRO_11183</name>
</gene>
<dbReference type="AlphaFoldDB" id="A0A212JJE1"/>
<dbReference type="EMBL" id="FLUO01000001">
    <property type="protein sequence ID" value="SBV99564.1"/>
    <property type="molecule type" value="Genomic_DNA"/>
</dbReference>
<sequence length="368" mass="38531">MGRGLRAMLVAALGMMLLAVAGGTAWADAFNVSGVRVDVRAASAAQAREQALRQGQVEAFRRMMSVLVSDGDRARLADPSADEIETMVSDLSVADERASATRYIASLTVHFDPARVNAFLQARGISVVKGSDESVILLGVYRDAPGAAPQLWEETNPWRPLLTNAAVSRGLFPVVVPLGDIEDVAQAPAEKALALDAAGLDALMARYGADAVVVAEAVMTPGQGASLTLKGYPRAIPASLSRLESPVADDPDAALGDLAAHAVLAVARAAKPQTGGTMVGEFDQLAILVPVQGLADWVRVDRTLRALPGVRGVSLRASRPDVVQAAVQYAGDPEALRQAMTRVGFAVTQREGYWEVVPGGEPATPLAR</sequence>
<feature type="signal peptide" evidence="1">
    <location>
        <begin position="1"/>
        <end position="27"/>
    </location>
</feature>
<dbReference type="InterPro" id="IPR018642">
    <property type="entry name" value="DUF2066"/>
</dbReference>
<feature type="chain" id="PRO_5012397356" description="DUF2066 domain-containing protein" evidence="1">
    <location>
        <begin position="28"/>
        <end position="368"/>
    </location>
</feature>
<organism evidence="2">
    <name type="scientific">uncultured Alphaproteobacteria bacterium</name>
    <dbReference type="NCBI Taxonomy" id="91750"/>
    <lineage>
        <taxon>Bacteria</taxon>
        <taxon>Pseudomonadati</taxon>
        <taxon>Pseudomonadota</taxon>
        <taxon>Alphaproteobacteria</taxon>
        <taxon>environmental samples</taxon>
    </lineage>
</organism>
<protein>
    <recommendedName>
        <fullName evidence="3">DUF2066 domain-containing protein</fullName>
    </recommendedName>
</protein>
<keyword evidence="1" id="KW-0732">Signal</keyword>